<organism evidence="1 2">
    <name type="scientific">Blastococcus tunisiensis</name>
    <dbReference type="NCBI Taxonomy" id="1798228"/>
    <lineage>
        <taxon>Bacteria</taxon>
        <taxon>Bacillati</taxon>
        <taxon>Actinomycetota</taxon>
        <taxon>Actinomycetes</taxon>
        <taxon>Geodermatophilales</taxon>
        <taxon>Geodermatophilaceae</taxon>
        <taxon>Blastococcus</taxon>
    </lineage>
</organism>
<evidence type="ECO:0000313" key="2">
    <source>
        <dbReference type="Proteomes" id="UP000198589"/>
    </source>
</evidence>
<dbReference type="RefSeq" id="WP_092201633.1">
    <property type="nucleotide sequence ID" value="NZ_FOND01000015.1"/>
</dbReference>
<reference evidence="2" key="1">
    <citation type="submission" date="2016-10" db="EMBL/GenBank/DDBJ databases">
        <authorList>
            <person name="Varghese N."/>
            <person name="Submissions S."/>
        </authorList>
    </citation>
    <scope>NUCLEOTIDE SEQUENCE [LARGE SCALE GENOMIC DNA]</scope>
    <source>
        <strain evidence="2">DSM 46838</strain>
    </source>
</reference>
<evidence type="ECO:0000313" key="1">
    <source>
        <dbReference type="EMBL" id="SFF49549.1"/>
    </source>
</evidence>
<dbReference type="STRING" id="1798228.SAMN05216574_11520"/>
<dbReference type="Pfam" id="PF06348">
    <property type="entry name" value="DUF1059"/>
    <property type="match status" value="1"/>
</dbReference>
<dbReference type="EMBL" id="FOND01000015">
    <property type="protein sequence ID" value="SFF49549.1"/>
    <property type="molecule type" value="Genomic_DNA"/>
</dbReference>
<protein>
    <submittedName>
        <fullName evidence="1">Predicted small metal-binding protein</fullName>
    </submittedName>
</protein>
<name>A0A1I2J583_9ACTN</name>
<accession>A0A1I2J583</accession>
<dbReference type="AlphaFoldDB" id="A0A1I2J583"/>
<dbReference type="OrthoDB" id="3213531at2"/>
<dbReference type="InterPro" id="IPR009409">
    <property type="entry name" value="DUF1059"/>
</dbReference>
<sequence length="57" mass="5915">MKTFACGDVIPGCGARFTAADEDGIFGQVAGHAAADHGVTDITPELVQAVRERIQTV</sequence>
<proteinExistence type="predicted"/>
<gene>
    <name evidence="1" type="ORF">SAMN05216574_11520</name>
</gene>
<dbReference type="Proteomes" id="UP000198589">
    <property type="component" value="Unassembled WGS sequence"/>
</dbReference>
<keyword evidence="2" id="KW-1185">Reference proteome</keyword>